<comment type="caution">
    <text evidence="1">The sequence shown here is derived from an EMBL/GenBank/DDBJ whole genome shotgun (WGS) entry which is preliminary data.</text>
</comment>
<keyword evidence="2" id="KW-1185">Reference proteome</keyword>
<accession>A0ABW0SIK7</accession>
<organism evidence="1 2">
    <name type="scientific">Lysobacter yangpyeongensis</name>
    <dbReference type="NCBI Taxonomy" id="346182"/>
    <lineage>
        <taxon>Bacteria</taxon>
        <taxon>Pseudomonadati</taxon>
        <taxon>Pseudomonadota</taxon>
        <taxon>Gammaproteobacteria</taxon>
        <taxon>Lysobacterales</taxon>
        <taxon>Lysobacteraceae</taxon>
        <taxon>Lysobacter</taxon>
    </lineage>
</organism>
<evidence type="ECO:0000313" key="1">
    <source>
        <dbReference type="EMBL" id="MFC5568769.1"/>
    </source>
</evidence>
<dbReference type="RefSeq" id="WP_386752434.1">
    <property type="nucleotide sequence ID" value="NZ_JBHSNM010000001.1"/>
</dbReference>
<evidence type="ECO:0000313" key="2">
    <source>
        <dbReference type="Proteomes" id="UP001596036"/>
    </source>
</evidence>
<proteinExistence type="predicted"/>
<reference evidence="2" key="1">
    <citation type="journal article" date="2019" name="Int. J. Syst. Evol. Microbiol.">
        <title>The Global Catalogue of Microorganisms (GCM) 10K type strain sequencing project: providing services to taxonomists for standard genome sequencing and annotation.</title>
        <authorList>
            <consortium name="The Broad Institute Genomics Platform"/>
            <consortium name="The Broad Institute Genome Sequencing Center for Infectious Disease"/>
            <person name="Wu L."/>
            <person name="Ma J."/>
        </authorList>
    </citation>
    <scope>NUCLEOTIDE SEQUENCE [LARGE SCALE GENOMIC DNA]</scope>
    <source>
        <strain evidence="2">KACC 11407</strain>
    </source>
</reference>
<name>A0ABW0SIK7_9GAMM</name>
<sequence>MATHDIPHTDDVLLNAVLRVVHDEGAHGREWRELEPALAATWERMRSPAAPRWEDVADRVRDCCRDLRTPH</sequence>
<gene>
    <name evidence="1" type="ORF">ACFPN1_01655</name>
</gene>
<dbReference type="EMBL" id="JBHSNM010000001">
    <property type="protein sequence ID" value="MFC5568769.1"/>
    <property type="molecule type" value="Genomic_DNA"/>
</dbReference>
<protein>
    <submittedName>
        <fullName evidence="1">Uncharacterized protein</fullName>
    </submittedName>
</protein>
<dbReference type="Proteomes" id="UP001596036">
    <property type="component" value="Unassembled WGS sequence"/>
</dbReference>